<dbReference type="GO" id="GO:0008237">
    <property type="term" value="F:metallopeptidase activity"/>
    <property type="evidence" value="ECO:0007669"/>
    <property type="project" value="InterPro"/>
</dbReference>
<evidence type="ECO:0000313" key="1">
    <source>
        <dbReference type="EMBL" id="OKO91585.1"/>
    </source>
</evidence>
<dbReference type="InterPro" id="IPR024079">
    <property type="entry name" value="MetalloPept_cat_dom_sf"/>
</dbReference>
<keyword evidence="2" id="KW-1185">Reference proteome</keyword>
<proteinExistence type="predicted"/>
<dbReference type="STRING" id="1316194.A0A1Q5SUP2"/>
<dbReference type="AlphaFoldDB" id="A0A1Q5SUP2"/>
<sequence length="254" mass="28702">MIRETKKLVSAKDRNVEASLNEADNVRNFQFDSTKLPLKVKQLVIYCDLSRSEETDDKKNYYDNDVNQALVKSECIAACQGWKPPTLAYTIVWTKDHEASQIQLCLWMLEWAKKIKGLIDAKYLNKKARTIEFLANWAVGHNIVLSTTDLESILDKVILHEMTHTVVGGTSRDIDEGSLLKIRYRWKRCRNLAKEGHASRTRQGQQNADSTALAAFVNFALGSICVVYLNLSTAIKLSEEGIQVHEDGSLTKPS</sequence>
<organism evidence="1 2">
    <name type="scientific">Penicillium subrubescens</name>
    <dbReference type="NCBI Taxonomy" id="1316194"/>
    <lineage>
        <taxon>Eukaryota</taxon>
        <taxon>Fungi</taxon>
        <taxon>Dikarya</taxon>
        <taxon>Ascomycota</taxon>
        <taxon>Pezizomycotina</taxon>
        <taxon>Eurotiomycetes</taxon>
        <taxon>Eurotiomycetidae</taxon>
        <taxon>Eurotiales</taxon>
        <taxon>Aspergillaceae</taxon>
        <taxon>Penicillium</taxon>
    </lineage>
</organism>
<comment type="caution">
    <text evidence="1">The sequence shown here is derived from an EMBL/GenBank/DDBJ whole genome shotgun (WGS) entry which is preliminary data.</text>
</comment>
<dbReference type="Proteomes" id="UP000186955">
    <property type="component" value="Unassembled WGS sequence"/>
</dbReference>
<name>A0A1Q5SUP2_9EURO</name>
<evidence type="ECO:0000313" key="2">
    <source>
        <dbReference type="Proteomes" id="UP000186955"/>
    </source>
</evidence>
<protein>
    <recommendedName>
        <fullName evidence="3">SprT-like domain-containing protein</fullName>
    </recommendedName>
</protein>
<dbReference type="EMBL" id="MNBE01000746">
    <property type="protein sequence ID" value="OKO91585.1"/>
    <property type="molecule type" value="Genomic_DNA"/>
</dbReference>
<evidence type="ECO:0008006" key="3">
    <source>
        <dbReference type="Google" id="ProtNLM"/>
    </source>
</evidence>
<reference evidence="1 2" key="1">
    <citation type="submission" date="2016-10" db="EMBL/GenBank/DDBJ databases">
        <title>Genome sequence of the ascomycete fungus Penicillium subrubescens.</title>
        <authorList>
            <person name="De Vries R.P."/>
            <person name="Peng M."/>
            <person name="Dilokpimol A."/>
            <person name="Hilden K."/>
            <person name="Makela M.R."/>
            <person name="Grigoriev I."/>
            <person name="Riley R."/>
            <person name="Granchi Z."/>
        </authorList>
    </citation>
    <scope>NUCLEOTIDE SEQUENCE [LARGE SCALE GENOMIC DNA]</scope>
    <source>
        <strain evidence="1 2">CBS 132785</strain>
    </source>
</reference>
<accession>A0A1Q5SUP2</accession>
<dbReference type="OrthoDB" id="5357372at2759"/>
<gene>
    <name evidence="1" type="ORF">PENSUB_12992</name>
</gene>
<dbReference type="Gene3D" id="3.40.390.10">
    <property type="entry name" value="Collagenase (Catalytic Domain)"/>
    <property type="match status" value="1"/>
</dbReference>